<dbReference type="OrthoDB" id="8454349at2"/>
<sequence>MPLKNSSDDRNDDDPKIETTDEESDVQMSDIESQLQKLSSDIAALTKTIAGAGADTADGYRAKVGNLAHDAVEASQNAMAGARKDFMALESDVVTRIRDRPLQALGIAVGVGFLLAFAARR</sequence>
<dbReference type="Proteomes" id="UP000283458">
    <property type="component" value="Unassembled WGS sequence"/>
</dbReference>
<feature type="region of interest" description="Disordered" evidence="1">
    <location>
        <begin position="1"/>
        <end position="31"/>
    </location>
</feature>
<name>A0A418VXJ3_9PROT</name>
<organism evidence="3 4">
    <name type="scientific">Azospirillum cavernae</name>
    <dbReference type="NCBI Taxonomy" id="2320860"/>
    <lineage>
        <taxon>Bacteria</taxon>
        <taxon>Pseudomonadati</taxon>
        <taxon>Pseudomonadota</taxon>
        <taxon>Alphaproteobacteria</taxon>
        <taxon>Rhodospirillales</taxon>
        <taxon>Azospirillaceae</taxon>
        <taxon>Azospirillum</taxon>
    </lineage>
</organism>
<keyword evidence="2" id="KW-0812">Transmembrane</keyword>
<evidence type="ECO:0000256" key="2">
    <source>
        <dbReference type="SAM" id="Phobius"/>
    </source>
</evidence>
<reference evidence="3 4" key="1">
    <citation type="submission" date="2018-09" db="EMBL/GenBank/DDBJ databases">
        <authorList>
            <person name="Zhu H."/>
        </authorList>
    </citation>
    <scope>NUCLEOTIDE SEQUENCE [LARGE SCALE GENOMIC DNA]</scope>
    <source>
        <strain evidence="3 4">K2W22B-5</strain>
    </source>
</reference>
<keyword evidence="2" id="KW-1133">Transmembrane helix</keyword>
<evidence type="ECO:0000313" key="4">
    <source>
        <dbReference type="Proteomes" id="UP000283458"/>
    </source>
</evidence>
<dbReference type="AlphaFoldDB" id="A0A418VXJ3"/>
<keyword evidence="4" id="KW-1185">Reference proteome</keyword>
<feature type="compositionally biased region" description="Basic and acidic residues" evidence="1">
    <location>
        <begin position="1"/>
        <end position="19"/>
    </location>
</feature>
<accession>A0A418VXJ3</accession>
<proteinExistence type="predicted"/>
<keyword evidence="2" id="KW-0472">Membrane</keyword>
<comment type="caution">
    <text evidence="3">The sequence shown here is derived from an EMBL/GenBank/DDBJ whole genome shotgun (WGS) entry which is preliminary data.</text>
</comment>
<evidence type="ECO:0000256" key="1">
    <source>
        <dbReference type="SAM" id="MobiDB-lite"/>
    </source>
</evidence>
<dbReference type="EMBL" id="QYUL01000002">
    <property type="protein sequence ID" value="RJF81840.1"/>
    <property type="molecule type" value="Genomic_DNA"/>
</dbReference>
<protein>
    <submittedName>
        <fullName evidence="3">DUF883 family protein</fullName>
    </submittedName>
</protein>
<evidence type="ECO:0000313" key="3">
    <source>
        <dbReference type="EMBL" id="RJF81840.1"/>
    </source>
</evidence>
<feature type="transmembrane region" description="Helical" evidence="2">
    <location>
        <begin position="102"/>
        <end position="119"/>
    </location>
</feature>
<gene>
    <name evidence="3" type="ORF">D3877_17215</name>
</gene>